<keyword evidence="1" id="KW-0472">Membrane</keyword>
<dbReference type="InterPro" id="IPR002035">
    <property type="entry name" value="VWF_A"/>
</dbReference>
<accession>A0A1T1HA82</accession>
<keyword evidence="1" id="KW-1133">Transmembrane helix</keyword>
<dbReference type="Proteomes" id="UP000190064">
    <property type="component" value="Unassembled WGS sequence"/>
</dbReference>
<evidence type="ECO:0000256" key="1">
    <source>
        <dbReference type="SAM" id="Phobius"/>
    </source>
</evidence>
<evidence type="ECO:0000313" key="3">
    <source>
        <dbReference type="EMBL" id="OOV86742.1"/>
    </source>
</evidence>
<keyword evidence="1" id="KW-0812">Transmembrane</keyword>
<dbReference type="PANTHER" id="PTHR22550:SF18">
    <property type="entry name" value="VWFA DOMAIN-CONTAINING PROTEIN"/>
    <property type="match status" value="1"/>
</dbReference>
<dbReference type="PROSITE" id="PS50234">
    <property type="entry name" value="VWFA"/>
    <property type="match status" value="1"/>
</dbReference>
<dbReference type="InterPro" id="IPR050768">
    <property type="entry name" value="UPF0353/GerABKA_families"/>
</dbReference>
<organism evidence="3 4">
    <name type="scientific">Oceanospirillum linum</name>
    <dbReference type="NCBI Taxonomy" id="966"/>
    <lineage>
        <taxon>Bacteria</taxon>
        <taxon>Pseudomonadati</taxon>
        <taxon>Pseudomonadota</taxon>
        <taxon>Gammaproteobacteria</taxon>
        <taxon>Oceanospirillales</taxon>
        <taxon>Oceanospirillaceae</taxon>
        <taxon>Oceanospirillum</taxon>
    </lineage>
</organism>
<feature type="domain" description="VWFA" evidence="2">
    <location>
        <begin position="79"/>
        <end position="274"/>
    </location>
</feature>
<feature type="transmembrane region" description="Helical" evidence="1">
    <location>
        <begin position="293"/>
        <end position="315"/>
    </location>
</feature>
<name>A0A1T1HA82_OCELI</name>
<dbReference type="STRING" id="966.BTA35_0212305"/>
<dbReference type="RefSeq" id="WP_078320191.1">
    <property type="nucleotide sequence ID" value="NZ_FXTS01000006.1"/>
</dbReference>
<dbReference type="InterPro" id="IPR036465">
    <property type="entry name" value="vWFA_dom_sf"/>
</dbReference>
<protein>
    <recommendedName>
        <fullName evidence="2">VWFA domain-containing protein</fullName>
    </recommendedName>
</protein>
<evidence type="ECO:0000313" key="4">
    <source>
        <dbReference type="Proteomes" id="UP000190064"/>
    </source>
</evidence>
<gene>
    <name evidence="3" type="ORF">BTA35_0212305</name>
</gene>
<dbReference type="Pfam" id="PF00092">
    <property type="entry name" value="VWA"/>
    <property type="match status" value="1"/>
</dbReference>
<evidence type="ECO:0000259" key="2">
    <source>
        <dbReference type="PROSITE" id="PS50234"/>
    </source>
</evidence>
<keyword evidence="4" id="KW-1185">Reference proteome</keyword>
<dbReference type="AlphaFoldDB" id="A0A1T1HA82"/>
<dbReference type="PANTHER" id="PTHR22550">
    <property type="entry name" value="SPORE GERMINATION PROTEIN"/>
    <property type="match status" value="1"/>
</dbReference>
<dbReference type="InterPro" id="IPR033881">
    <property type="entry name" value="vWA_BatA_type"/>
</dbReference>
<dbReference type="SUPFAM" id="SSF53300">
    <property type="entry name" value="vWA-like"/>
    <property type="match status" value="1"/>
</dbReference>
<sequence length="342" mass="38455">MLPLPWLVYRFMPPASPRHYRLRIAWLSATQSIKSGALRSQRKTLRLIVGSWIWVLLVIATSHPQWIGEPQPLPNKGRDLMLAVDISGSMQMDDMVLHEERTDRLTAVKEIVSDFVLRREGDRLGLIVFGTQAYLHVPITHDRKTVSAQLNEIELRMAGDQTAIGDAIGLGTKRLKDQPEEGRILILLTDGANTAGAIDPIQAAQLAASQQLKIYTIGIGADELEVETLFGLTRRINPSQDLDEITLRNIASATGGNYFRARSTEELDAIYRELDRLEPVEQQSQVFRPRHSLIYWPLLLIFASLIIAFAGRWFLVYWREQASTPEGDTVPELNSAKGKESP</sequence>
<dbReference type="SMART" id="SM00327">
    <property type="entry name" value="VWA"/>
    <property type="match status" value="1"/>
</dbReference>
<dbReference type="EMBL" id="MTSD02000005">
    <property type="protein sequence ID" value="OOV86742.1"/>
    <property type="molecule type" value="Genomic_DNA"/>
</dbReference>
<dbReference type="Gene3D" id="3.40.50.410">
    <property type="entry name" value="von Willebrand factor, type A domain"/>
    <property type="match status" value="1"/>
</dbReference>
<reference evidence="3" key="1">
    <citation type="submission" date="2017-02" db="EMBL/GenBank/DDBJ databases">
        <title>Draft Genome Sequence of the Salt Water Bacterium Oceanospirillum linum ATCC 11336.</title>
        <authorList>
            <person name="Trachtenberg A.M."/>
            <person name="Carney J.G."/>
            <person name="Linnane J.D."/>
            <person name="Rheaume B.A."/>
            <person name="Pitts N.L."/>
            <person name="Mykles D.L."/>
            <person name="Maclea K.S."/>
        </authorList>
    </citation>
    <scope>NUCLEOTIDE SEQUENCE [LARGE SCALE GENOMIC DNA]</scope>
    <source>
        <strain evidence="3">ATCC 11336</strain>
    </source>
</reference>
<dbReference type="CDD" id="cd01467">
    <property type="entry name" value="vWA_BatA_type"/>
    <property type="match status" value="1"/>
</dbReference>
<comment type="caution">
    <text evidence="3">The sequence shown here is derived from an EMBL/GenBank/DDBJ whole genome shotgun (WGS) entry which is preliminary data.</text>
</comment>
<proteinExistence type="predicted"/>